<protein>
    <recommendedName>
        <fullName evidence="2">F5/8 type C domain-containing protein</fullName>
    </recommendedName>
</protein>
<proteinExistence type="predicted"/>
<dbReference type="PANTHER" id="PTHR45713">
    <property type="entry name" value="FTP DOMAIN-CONTAINING PROTEIN"/>
    <property type="match status" value="1"/>
</dbReference>
<evidence type="ECO:0000313" key="3">
    <source>
        <dbReference type="EMBL" id="QGT51249.1"/>
    </source>
</evidence>
<organism evidence="3">
    <name type="scientific">uncultured Bacillota bacterium</name>
    <dbReference type="NCBI Taxonomy" id="344338"/>
    <lineage>
        <taxon>Bacteria</taxon>
        <taxon>Bacillati</taxon>
        <taxon>Bacillota</taxon>
        <taxon>environmental samples</taxon>
    </lineage>
</organism>
<dbReference type="AlphaFoldDB" id="A0A650EN95"/>
<sequence length="1204" mass="134717">MKRILAVSLTIVMAFSTMMFTVAAQEEAVSVTVNGKQVVFPDEQPYMQNGRVMVPVRFVSEELGAEVAWFEETKTVTVMDETSAAALTVDVAEVTANNQTLTLDVSPVSRNNRTYVPLRFVSEALGAQVDWEQGSNTVSITRSAPTTDEGNNKKIYALYHGFRRTREHDGDLATWNQYADSSKSATGRDHINFSADLIDEEGIHQLANVNGGPIVGMQSEIDPDYVEYKMLLAKIANIDGFMIDFGFPEYGNTVLTKAFMEQARKYDMEIGADWCDGWLVDYDWIKGYRPEIQTREDKLKYFETSVQFLLDEVYGTETGANLNGHPVIFLFGGGPNATEMKNIIQAEYTYPEGLQEPYYIRRTGLSGTYNNGTVTFSDAAQTTQDWRNAGVDVHQWIVPRVRPMDDVYPYFDNYASFEDVKNYAQAYKALWESNQKVNVNTAVVTPGFDNRGCAGWGSGKFHGFDREDGEVYRWQWDYYNQNKNLIDVMFIASWSDFTEGHEIEPTVKNGYRELETTLEYATMFREKETDEHAKEALKIPQKIFEAKKYTQKLGNIGFDTADMAGLLDTAALSVSKGAYAVANALIAQAEQLQKDCEDNMEVETVTVSVPAGNLKVLSYEEETGDDPAKGIEVANGKPVSTNDDLAEGRAKNAVDGVIADSSRWISSQGKDSYWLDIDLQNEFVLIGADLYTGKMDGTYGLRDVKLQSYQDDDWVDIPGASVTGNDETNTDLFWTFDESVTTSKVRIVCNDGAIGVRLREIKVYADPNLTDPASVKPREVLKGKNVVKNKSVKTNDAVSTGPISNLVDGVIADDSRWISSQNNNTYWAEIDLAGEYTVVAADVYTGKDDGSWALETAKLEYLKDGDWATVPGTETVGNSKTNTDLHWTFSNPITTTKLRFVSDDGSRGVRVRELMVYEAGNPEDAAAEDTSFLERRGKELAQGKPVTASGELKHGKAEKAVDGLDSDSSMWLTKTDADSYWLEVDLQGTRQVMGADIYSGMSNGTWAVENVQVQYWQDGTWQNVPGGKIEGNPKSNTELRWNFNRPVTAEKIRFVFRDGARGVKLREVKLYEERASVESSDVPVYNMGKGIYLTIDESVAAKLRENYFDAMLYMQYLGDTDQTFKVTADCNRPLPEKIGSTQGDFSVVADIRQEITYGWEQCRVQMFRDNLALEHKAEQNSDFVIKGTGNLRNIEMQFQVYKKK</sequence>
<evidence type="ECO:0000256" key="1">
    <source>
        <dbReference type="SAM" id="SignalP"/>
    </source>
</evidence>
<feature type="domain" description="F5/8 type C" evidence="2">
    <location>
        <begin position="927"/>
        <end position="1073"/>
    </location>
</feature>
<feature type="signal peptide" evidence="1">
    <location>
        <begin position="1"/>
        <end position="24"/>
    </location>
</feature>
<dbReference type="InterPro" id="IPR012854">
    <property type="entry name" value="Cu_amine_oxidase-like_N"/>
</dbReference>
<dbReference type="Gene3D" id="3.20.20.80">
    <property type="entry name" value="Glycosidases"/>
    <property type="match status" value="1"/>
</dbReference>
<feature type="domain" description="F5/8 type C" evidence="2">
    <location>
        <begin position="624"/>
        <end position="766"/>
    </location>
</feature>
<feature type="domain" description="F5/8 type C" evidence="2">
    <location>
        <begin position="774"/>
        <end position="919"/>
    </location>
</feature>
<name>A0A650EN95_9FIRM</name>
<feature type="chain" id="PRO_5025055693" description="F5/8 type C domain-containing protein" evidence="1">
    <location>
        <begin position="25"/>
        <end position="1204"/>
    </location>
</feature>
<dbReference type="InterPro" id="IPR008979">
    <property type="entry name" value="Galactose-bd-like_sf"/>
</dbReference>
<dbReference type="Pfam" id="PF14307">
    <property type="entry name" value="Glyco_tran_WbsX"/>
    <property type="match status" value="1"/>
</dbReference>
<dbReference type="SUPFAM" id="SSF49785">
    <property type="entry name" value="Galactose-binding domain-like"/>
    <property type="match status" value="3"/>
</dbReference>
<keyword evidence="1" id="KW-0732">Signal</keyword>
<dbReference type="Gene3D" id="2.60.120.260">
    <property type="entry name" value="Galactose-binding domain-like"/>
    <property type="match status" value="3"/>
</dbReference>
<dbReference type="InterPro" id="IPR036582">
    <property type="entry name" value="Mao_N_sf"/>
</dbReference>
<dbReference type="EMBL" id="MN577573">
    <property type="protein sequence ID" value="QGT51249.1"/>
    <property type="molecule type" value="Genomic_DNA"/>
</dbReference>
<gene>
    <name evidence="3" type="ORF">Firmicute1046_3250</name>
</gene>
<dbReference type="InterPro" id="IPR000421">
    <property type="entry name" value="FA58C"/>
</dbReference>
<dbReference type="Pfam" id="PF00754">
    <property type="entry name" value="F5_F8_type_C"/>
    <property type="match status" value="3"/>
</dbReference>
<reference evidence="3" key="1">
    <citation type="journal article" date="2020" name="J. ISSAAS">
        <title>Lactobacilli and other gastrointestinal microbiota of Peromyscus leucopus, reservoir host for agents of Lyme disease and other zoonoses in North America.</title>
        <authorList>
            <person name="Milovic A."/>
            <person name="Bassam K."/>
            <person name="Shao H."/>
            <person name="Chatzistamou I."/>
            <person name="Tufts D.M."/>
            <person name="Diuk-Wasser M."/>
            <person name="Barbour A.G."/>
        </authorList>
    </citation>
    <scope>NUCLEOTIDE SEQUENCE</scope>
    <source>
        <strain evidence="3">LL40</strain>
    </source>
</reference>
<dbReference type="Gene3D" id="3.30.457.10">
    <property type="entry name" value="Copper amine oxidase-like, N-terminal domain"/>
    <property type="match status" value="1"/>
</dbReference>
<evidence type="ECO:0000259" key="2">
    <source>
        <dbReference type="PROSITE" id="PS50022"/>
    </source>
</evidence>
<dbReference type="InterPro" id="IPR051941">
    <property type="entry name" value="BG_Antigen-Binding_Lectin"/>
</dbReference>
<dbReference type="PROSITE" id="PS50022">
    <property type="entry name" value="FA58C_3"/>
    <property type="match status" value="3"/>
</dbReference>
<accession>A0A650EN95</accession>
<dbReference type="SUPFAM" id="SSF55383">
    <property type="entry name" value="Copper amine oxidase, domain N"/>
    <property type="match status" value="1"/>
</dbReference>
<dbReference type="InterPro" id="IPR032719">
    <property type="entry name" value="WbsX"/>
</dbReference>
<dbReference type="Pfam" id="PF07833">
    <property type="entry name" value="Cu_amine_oxidN1"/>
    <property type="match status" value="1"/>
</dbReference>
<dbReference type="PANTHER" id="PTHR45713:SF6">
    <property type="entry name" value="F5_8 TYPE C DOMAIN-CONTAINING PROTEIN"/>
    <property type="match status" value="1"/>
</dbReference>